<dbReference type="InterPro" id="IPR018152">
    <property type="entry name" value="SOD_Cu/Zn_BS"/>
</dbReference>
<evidence type="ECO:0000313" key="6">
    <source>
        <dbReference type="Proteomes" id="UP000263833"/>
    </source>
</evidence>
<keyword evidence="6" id="KW-1185">Reference proteome</keyword>
<dbReference type="RefSeq" id="WP_115548635.1">
    <property type="nucleotide sequence ID" value="NZ_QRGP01000001.1"/>
</dbReference>
<comment type="caution">
    <text evidence="5">The sequence shown here is derived from an EMBL/GenBank/DDBJ whole genome shotgun (WGS) entry which is preliminary data.</text>
</comment>
<evidence type="ECO:0000256" key="3">
    <source>
        <dbReference type="SAM" id="MobiDB-lite"/>
    </source>
</evidence>
<protein>
    <recommendedName>
        <fullName evidence="2">Superoxide dismutase [Cu-Zn]</fullName>
        <ecNumber evidence="2">1.15.1.1</ecNumber>
    </recommendedName>
</protein>
<dbReference type="EMBL" id="QRGP01000001">
    <property type="protein sequence ID" value="RDV07089.1"/>
    <property type="molecule type" value="Genomic_DNA"/>
</dbReference>
<dbReference type="InterPro" id="IPR024134">
    <property type="entry name" value="SOD_Cu/Zn_/chaperone"/>
</dbReference>
<dbReference type="CDD" id="cd00305">
    <property type="entry name" value="Cu-Zn_Superoxide_Dismutase"/>
    <property type="match status" value="1"/>
</dbReference>
<evidence type="ECO:0000256" key="2">
    <source>
        <dbReference type="RuleBase" id="RU000393"/>
    </source>
</evidence>
<dbReference type="InterPro" id="IPR001424">
    <property type="entry name" value="SOD_Cu_Zn_dom"/>
</dbReference>
<proteinExistence type="inferred from homology"/>
<comment type="catalytic activity">
    <reaction evidence="2">
        <text>2 superoxide + 2 H(+) = H2O2 + O2</text>
        <dbReference type="Rhea" id="RHEA:20696"/>
        <dbReference type="ChEBI" id="CHEBI:15378"/>
        <dbReference type="ChEBI" id="CHEBI:15379"/>
        <dbReference type="ChEBI" id="CHEBI:16240"/>
        <dbReference type="ChEBI" id="CHEBI:18421"/>
        <dbReference type="EC" id="1.15.1.1"/>
    </reaction>
</comment>
<dbReference type="PROSITE" id="PS00332">
    <property type="entry name" value="SOD_CU_ZN_2"/>
    <property type="match status" value="1"/>
</dbReference>
<dbReference type="GO" id="GO:0005507">
    <property type="term" value="F:copper ion binding"/>
    <property type="evidence" value="ECO:0007669"/>
    <property type="project" value="InterPro"/>
</dbReference>
<dbReference type="OrthoDB" id="5431326at2"/>
<dbReference type="AlphaFoldDB" id="A0A371BHM0"/>
<dbReference type="PANTHER" id="PTHR10003">
    <property type="entry name" value="SUPEROXIDE DISMUTASE CU-ZN -RELATED"/>
    <property type="match status" value="1"/>
</dbReference>
<accession>A0A371BHM0</accession>
<dbReference type="Proteomes" id="UP000263833">
    <property type="component" value="Unassembled WGS sequence"/>
</dbReference>
<gene>
    <name evidence="5" type="ORF">DXH95_06825</name>
</gene>
<keyword evidence="2" id="KW-0479">Metal-binding</keyword>
<evidence type="ECO:0000259" key="4">
    <source>
        <dbReference type="Pfam" id="PF00080"/>
    </source>
</evidence>
<name>A0A371BHM0_9SPHN</name>
<comment type="similarity">
    <text evidence="1 2">Belongs to the Cu-Zn superoxide dismutase family.</text>
</comment>
<dbReference type="Gene3D" id="2.60.40.200">
    <property type="entry name" value="Superoxide dismutase, copper/zinc binding domain"/>
    <property type="match status" value="1"/>
</dbReference>
<evidence type="ECO:0000313" key="5">
    <source>
        <dbReference type="EMBL" id="RDV07089.1"/>
    </source>
</evidence>
<dbReference type="SUPFAM" id="SSF49329">
    <property type="entry name" value="Cu,Zn superoxide dismutase-like"/>
    <property type="match status" value="1"/>
</dbReference>
<sequence>MNRKLILLLAIAPLAACKSLEKPQSKADARADMAAASLRYTDGSGIAKFLQEKGGVRGKLWLQVPRKGNYAMHVHAVGKCEGPDFSSAGPHWNPETKKHGLDNPAGPHKGDLPNIEAYSDINVVVDFFLPDVRLKGEGGMLDADGAALVIHERADDNITDPSGNSGKRIVCGVINRE</sequence>
<dbReference type="Pfam" id="PF00080">
    <property type="entry name" value="Sod_Cu"/>
    <property type="match status" value="1"/>
</dbReference>
<keyword evidence="2" id="KW-0560">Oxidoreductase</keyword>
<dbReference type="EC" id="1.15.1.1" evidence="2"/>
<evidence type="ECO:0000256" key="1">
    <source>
        <dbReference type="ARBA" id="ARBA00010457"/>
    </source>
</evidence>
<comment type="cofactor">
    <cofactor evidence="2">
        <name>Cu cation</name>
        <dbReference type="ChEBI" id="CHEBI:23378"/>
    </cofactor>
    <text evidence="2">Binds 1 copper ion per subunit.</text>
</comment>
<comment type="function">
    <text evidence="2">Destroys radicals which are normally produced within the cells and which are toxic to biological systems.</text>
</comment>
<organism evidence="5 6">
    <name type="scientific">Sphingorhabdus pulchriflava</name>
    <dbReference type="NCBI Taxonomy" id="2292257"/>
    <lineage>
        <taxon>Bacteria</taxon>
        <taxon>Pseudomonadati</taxon>
        <taxon>Pseudomonadota</taxon>
        <taxon>Alphaproteobacteria</taxon>
        <taxon>Sphingomonadales</taxon>
        <taxon>Sphingomonadaceae</taxon>
        <taxon>Sphingorhabdus</taxon>
    </lineage>
</organism>
<keyword evidence="2" id="KW-0186">Copper</keyword>
<keyword evidence="2" id="KW-0862">Zinc</keyword>
<dbReference type="GO" id="GO:0004784">
    <property type="term" value="F:superoxide dismutase activity"/>
    <property type="evidence" value="ECO:0007669"/>
    <property type="project" value="UniProtKB-EC"/>
</dbReference>
<dbReference type="InterPro" id="IPR036423">
    <property type="entry name" value="SOD-like_Cu/Zn_dom_sf"/>
</dbReference>
<comment type="cofactor">
    <cofactor evidence="2">
        <name>Zn(2+)</name>
        <dbReference type="ChEBI" id="CHEBI:29105"/>
    </cofactor>
    <text evidence="2">Binds 1 zinc ion per subunit.</text>
</comment>
<reference evidence="6" key="1">
    <citation type="submission" date="2018-08" db="EMBL/GenBank/DDBJ databases">
        <authorList>
            <person name="Kim S.-J."/>
            <person name="Jung G.-Y."/>
        </authorList>
    </citation>
    <scope>NUCLEOTIDE SEQUENCE [LARGE SCALE GENOMIC DNA]</scope>
    <source>
        <strain evidence="6">GY_G</strain>
    </source>
</reference>
<feature type="domain" description="Superoxide dismutase copper/zinc binding" evidence="4">
    <location>
        <begin position="44"/>
        <end position="174"/>
    </location>
</feature>
<feature type="region of interest" description="Disordered" evidence="3">
    <location>
        <begin position="85"/>
        <end position="112"/>
    </location>
</feature>